<dbReference type="PANTHER" id="PTHR43215">
    <property type="entry name" value="RADIAL SPOKE HEAD 1 HOMOLOG"/>
    <property type="match status" value="1"/>
</dbReference>
<name>A0A926KU85_9BACL</name>
<dbReference type="PANTHER" id="PTHR43215:SF14">
    <property type="entry name" value="RADIAL SPOKE HEAD 1 HOMOLOG"/>
    <property type="match status" value="1"/>
</dbReference>
<dbReference type="Pfam" id="PF02493">
    <property type="entry name" value="MORN"/>
    <property type="match status" value="5"/>
</dbReference>
<dbReference type="InterPro" id="IPR012854">
    <property type="entry name" value="Cu_amine_oxidase-like_N"/>
</dbReference>
<dbReference type="Proteomes" id="UP000650466">
    <property type="component" value="Unassembled WGS sequence"/>
</dbReference>
<evidence type="ECO:0000259" key="2">
    <source>
        <dbReference type="Pfam" id="PF07833"/>
    </source>
</evidence>
<dbReference type="InterPro" id="IPR015943">
    <property type="entry name" value="WD40/YVTN_repeat-like_dom_sf"/>
</dbReference>
<accession>A0A926KU85</accession>
<proteinExistence type="predicted"/>
<dbReference type="EMBL" id="JACVVD010000012">
    <property type="protein sequence ID" value="MBD0383632.1"/>
    <property type="molecule type" value="Genomic_DNA"/>
</dbReference>
<feature type="domain" description="Copper amine oxidase-like N-terminal" evidence="2">
    <location>
        <begin position="509"/>
        <end position="615"/>
    </location>
</feature>
<evidence type="ECO:0000256" key="1">
    <source>
        <dbReference type="ARBA" id="ARBA00022737"/>
    </source>
</evidence>
<dbReference type="InterPro" id="IPR003409">
    <property type="entry name" value="MORN"/>
</dbReference>
<dbReference type="Gene3D" id="3.30.457.10">
    <property type="entry name" value="Copper amine oxidase-like, N-terminal domain"/>
    <property type="match status" value="1"/>
</dbReference>
<dbReference type="Gene3D" id="2.130.10.10">
    <property type="entry name" value="YVTN repeat-like/Quinoprotein amine dehydrogenase"/>
    <property type="match status" value="1"/>
</dbReference>
<dbReference type="SUPFAM" id="SSF82171">
    <property type="entry name" value="DPP6 N-terminal domain-like"/>
    <property type="match status" value="1"/>
</dbReference>
<keyword evidence="1" id="KW-0677">Repeat</keyword>
<organism evidence="3 4">
    <name type="scientific">Paenibacillus sedimenti</name>
    <dbReference type="NCBI Taxonomy" id="2770274"/>
    <lineage>
        <taxon>Bacteria</taxon>
        <taxon>Bacillati</taxon>
        <taxon>Bacillota</taxon>
        <taxon>Bacilli</taxon>
        <taxon>Bacillales</taxon>
        <taxon>Paenibacillaceae</taxon>
        <taxon>Paenibacillus</taxon>
    </lineage>
</organism>
<dbReference type="Gene3D" id="2.20.110.10">
    <property type="entry name" value="Histone H3 K4-specific methyltransferase SET7/9 N-terminal domain"/>
    <property type="match status" value="2"/>
</dbReference>
<evidence type="ECO:0000313" key="4">
    <source>
        <dbReference type="Proteomes" id="UP000650466"/>
    </source>
</evidence>
<sequence>MLERSRLWIMILIVAICTSSWGLAPKSAWAEMYSSSDRLTEYTLPEPSAKIAGNQMVYLSKDNAGWWQIYSRNLETGDLRQLTDAKTYKQYASAGGDHAVYLENQKQIMLINLLTGELTKTEIAPFPYDKISTDGHFVVFYQPLERMLRIYDIQTKETKEIGKGRDPLIANGNVVYVSESGSLELYKAQDGTSRSLYKPTEGYIRTGKEMAFDGKNVIWIHGMQGLKPGFQVRMLNIEDIDSVPQVLSTFKDFGNLSSSVSIGAGIAAWPENKNGTNHIVAADLASKQTDIVADSEIFIGLYNDQLVLRIKDEQILLRQLKQTGQGQTVTDTLVSAVPYIDKIPSSVRQSLGSLGIYKKLATQDNSVIVYSPDSADSDFYEDVTIGFNGDTDFALTKALQPGQKIVSFPWTVSFKSSGEDVLKLSMTYMEKRVPAGELNKLGIYRLDSGVWTYLGALFEENKARLFTDITQPGVYAVLYFDVPNEYVRDYWMQKRIGQLNADKPIRVYLDGEEVTFHQQPMLKDGSTTVEFRPIFEKLGLQIDWDSTTQSITGSGQGKSLKLTLGQNEALVNGIASELPASPFLNQEYTFVPLRFVGEATGRKVLWDANLKAVYIYDPATEGKLYYDNGALMYEGQLKNGEMNGKGKLYREDGSLWYDAVFQNNDVVGPGIIYFAGVSRGRDRTGEIAIAQKFENGRQTGYVINIDDSSFIAYEGETKLGVFHGKGKYYLGGKLIYDGEFKDNLYDGYGKFYRNGELHREGNWVKNIPNGYGKNYQKSKDKIYLYEEGRYVDGMLQGKGIAYYPSGAKYYEGEFVKGGKSNGTFYGTDGKISMELTLKGNDVHYGTVYYKNGERYVGEYSLRYMTRHGEGTTYDKDGNVIFRGKYKIDVPQP</sequence>
<dbReference type="InterPro" id="IPR036582">
    <property type="entry name" value="Mao_N_sf"/>
</dbReference>
<comment type="caution">
    <text evidence="3">The sequence shown here is derived from an EMBL/GenBank/DDBJ whole genome shotgun (WGS) entry which is preliminary data.</text>
</comment>
<dbReference type="SMART" id="SM00698">
    <property type="entry name" value="MORN"/>
    <property type="match status" value="6"/>
</dbReference>
<keyword evidence="4" id="KW-1185">Reference proteome</keyword>
<dbReference type="SUPFAM" id="SSF55383">
    <property type="entry name" value="Copper amine oxidase, domain N"/>
    <property type="match status" value="1"/>
</dbReference>
<evidence type="ECO:0000313" key="3">
    <source>
        <dbReference type="EMBL" id="MBD0383632.1"/>
    </source>
</evidence>
<dbReference type="AlphaFoldDB" id="A0A926KU85"/>
<reference evidence="3" key="1">
    <citation type="submission" date="2020-09" db="EMBL/GenBank/DDBJ databases">
        <title>Draft Genome Sequence of Paenibacillus sp. WST5.</title>
        <authorList>
            <person name="Bao Z."/>
        </authorList>
    </citation>
    <scope>NUCLEOTIDE SEQUENCE</scope>
    <source>
        <strain evidence="3">WST5</strain>
    </source>
</reference>
<dbReference type="SUPFAM" id="SSF82185">
    <property type="entry name" value="Histone H3 K4-specific methyltransferase SET7/9 N-terminal domain"/>
    <property type="match status" value="3"/>
</dbReference>
<dbReference type="RefSeq" id="WP_188177422.1">
    <property type="nucleotide sequence ID" value="NZ_JACVVD010000012.1"/>
</dbReference>
<protein>
    <recommendedName>
        <fullName evidence="2">Copper amine oxidase-like N-terminal domain-containing protein</fullName>
    </recommendedName>
</protein>
<dbReference type="Pfam" id="PF07833">
    <property type="entry name" value="Cu_amine_oxidN1"/>
    <property type="match status" value="1"/>
</dbReference>
<gene>
    <name evidence="3" type="ORF">ICC18_26500</name>
</gene>